<organism evidence="3 4">
    <name type="scientific">Xenotaenia resolanae</name>
    <dbReference type="NCBI Taxonomy" id="208358"/>
    <lineage>
        <taxon>Eukaryota</taxon>
        <taxon>Metazoa</taxon>
        <taxon>Chordata</taxon>
        <taxon>Craniata</taxon>
        <taxon>Vertebrata</taxon>
        <taxon>Euteleostomi</taxon>
        <taxon>Actinopterygii</taxon>
        <taxon>Neopterygii</taxon>
        <taxon>Teleostei</taxon>
        <taxon>Neoteleostei</taxon>
        <taxon>Acanthomorphata</taxon>
        <taxon>Ovalentaria</taxon>
        <taxon>Atherinomorphae</taxon>
        <taxon>Cyprinodontiformes</taxon>
        <taxon>Goodeidae</taxon>
        <taxon>Xenotaenia</taxon>
    </lineage>
</organism>
<feature type="non-terminal residue" evidence="3">
    <location>
        <position position="1"/>
    </location>
</feature>
<dbReference type="InterPro" id="IPR038135">
    <property type="entry name" value="Methylthiotransferase_N_sf"/>
</dbReference>
<gene>
    <name evidence="3" type="primary">CDKAL1_2</name>
    <name evidence="3" type="ORF">XENORESO_018360</name>
</gene>
<name>A0ABV0WH45_9TELE</name>
<keyword evidence="1" id="KW-0808">Transferase</keyword>
<evidence type="ECO:0000259" key="2">
    <source>
        <dbReference type="PROSITE" id="PS51449"/>
    </source>
</evidence>
<dbReference type="Pfam" id="PF00919">
    <property type="entry name" value="UPF0004"/>
    <property type="match status" value="1"/>
</dbReference>
<dbReference type="PROSITE" id="PS51449">
    <property type="entry name" value="MTTASE_N"/>
    <property type="match status" value="1"/>
</dbReference>
<proteinExistence type="predicted"/>
<dbReference type="Proteomes" id="UP001444071">
    <property type="component" value="Unassembled WGS sequence"/>
</dbReference>
<reference evidence="3 4" key="1">
    <citation type="submission" date="2021-06" db="EMBL/GenBank/DDBJ databases">
        <authorList>
            <person name="Palmer J.M."/>
        </authorList>
    </citation>
    <scope>NUCLEOTIDE SEQUENCE [LARGE SCALE GENOMIC DNA]</scope>
    <source>
        <strain evidence="3 4">XR_2019</strain>
        <tissue evidence="3">Muscle</tissue>
    </source>
</reference>
<dbReference type="EMBL" id="JAHRIM010050696">
    <property type="protein sequence ID" value="MEQ2268907.1"/>
    <property type="molecule type" value="Genomic_DNA"/>
</dbReference>
<feature type="domain" description="MTTase N-terminal" evidence="2">
    <location>
        <begin position="6"/>
        <end position="57"/>
    </location>
</feature>
<evidence type="ECO:0000313" key="4">
    <source>
        <dbReference type="Proteomes" id="UP001444071"/>
    </source>
</evidence>
<evidence type="ECO:0000313" key="3">
    <source>
        <dbReference type="EMBL" id="MEQ2268907.1"/>
    </source>
</evidence>
<accession>A0ABV0WH45</accession>
<sequence>LIPGTQKIWMKTWGCSHNNSDGEYMAGQLAASGYKMTGKKSGILIDSMSESNMTQQY</sequence>
<evidence type="ECO:0000256" key="1">
    <source>
        <dbReference type="ARBA" id="ARBA00022679"/>
    </source>
</evidence>
<protein>
    <submittedName>
        <fullName evidence="3">Threonylcarbamoyladenosine tRNA methylthiotransferase</fullName>
    </submittedName>
</protein>
<keyword evidence="4" id="KW-1185">Reference proteome</keyword>
<comment type="caution">
    <text evidence="3">The sequence shown here is derived from an EMBL/GenBank/DDBJ whole genome shotgun (WGS) entry which is preliminary data.</text>
</comment>
<dbReference type="PANTHER" id="PTHR11918">
    <property type="entry name" value="RADICAL SAM PROTEINS"/>
    <property type="match status" value="1"/>
</dbReference>
<dbReference type="InterPro" id="IPR013848">
    <property type="entry name" value="Methylthiotransferase_N"/>
</dbReference>
<dbReference type="PANTHER" id="PTHR11918:SF45">
    <property type="entry name" value="THREONYLCARBAMOYLADENOSINE TRNA METHYLTHIOTRANSFERASE"/>
    <property type="match status" value="1"/>
</dbReference>
<dbReference type="Gene3D" id="3.40.50.12160">
    <property type="entry name" value="Methylthiotransferase, N-terminal domain"/>
    <property type="match status" value="1"/>
</dbReference>